<dbReference type="Gene3D" id="3.40.50.150">
    <property type="entry name" value="Vaccinia Virus protein VP39"/>
    <property type="match status" value="1"/>
</dbReference>
<dbReference type="GO" id="GO:0032259">
    <property type="term" value="P:methylation"/>
    <property type="evidence" value="ECO:0007669"/>
    <property type="project" value="UniProtKB-KW"/>
</dbReference>
<evidence type="ECO:0000256" key="1">
    <source>
        <dbReference type="ARBA" id="ARBA00022691"/>
    </source>
</evidence>
<organism evidence="4 5">
    <name type="scientific">Prototheca wickerhamii</name>
    <dbReference type="NCBI Taxonomy" id="3111"/>
    <lineage>
        <taxon>Eukaryota</taxon>
        <taxon>Viridiplantae</taxon>
        <taxon>Chlorophyta</taxon>
        <taxon>core chlorophytes</taxon>
        <taxon>Trebouxiophyceae</taxon>
        <taxon>Chlorellales</taxon>
        <taxon>Chlorellaceae</taxon>
        <taxon>Prototheca</taxon>
    </lineage>
</organism>
<dbReference type="PROSITE" id="PS51678">
    <property type="entry name" value="SAM_MT_PRMT"/>
    <property type="match status" value="1"/>
</dbReference>
<sequence>MEAYRQALENNPSLIAGKTVVDVGCGTGILSMFAARGGAARVVGVEASAAMAGIARANVSANALGERVRVVHARAEALTADDLPAGGADVLVSEWMGYALLFEAMLDAVLLVRDRFLRPGGAILPDLLAVHAAGAGRRGGRAGLLARRLRLPHAGRGGQGG</sequence>
<dbReference type="InterPro" id="IPR041698">
    <property type="entry name" value="Methyltransf_25"/>
</dbReference>
<reference evidence="4" key="1">
    <citation type="submission" date="2021-01" db="EMBL/GenBank/DDBJ databases">
        <authorList>
            <person name="Eckstrom K.M.E."/>
        </authorList>
    </citation>
    <scope>NUCLEOTIDE SEQUENCE</scope>
    <source>
        <strain evidence="4">UVCC 0001</strain>
    </source>
</reference>
<gene>
    <name evidence="4" type="ORF">QBZ16_002008</name>
</gene>
<evidence type="ECO:0000313" key="5">
    <source>
        <dbReference type="Proteomes" id="UP001255856"/>
    </source>
</evidence>
<evidence type="ECO:0000256" key="2">
    <source>
        <dbReference type="PROSITE-ProRule" id="PRU01015"/>
    </source>
</evidence>
<keyword evidence="1 2" id="KW-0949">S-adenosyl-L-methionine</keyword>
<dbReference type="SUPFAM" id="SSF53335">
    <property type="entry name" value="S-adenosyl-L-methionine-dependent methyltransferases"/>
    <property type="match status" value="1"/>
</dbReference>
<accession>A0AAD9IJT0</accession>
<evidence type="ECO:0000313" key="4">
    <source>
        <dbReference type="EMBL" id="KAK2079613.1"/>
    </source>
</evidence>
<comment type="caution">
    <text evidence="4">The sequence shown here is derived from an EMBL/GenBank/DDBJ whole genome shotgun (WGS) entry which is preliminary data.</text>
</comment>
<protein>
    <recommendedName>
        <fullName evidence="3">Methyltransferase domain-containing protein</fullName>
    </recommendedName>
</protein>
<dbReference type="Pfam" id="PF13649">
    <property type="entry name" value="Methyltransf_25"/>
    <property type="match status" value="1"/>
</dbReference>
<dbReference type="GO" id="GO:0042054">
    <property type="term" value="F:histone methyltransferase activity"/>
    <property type="evidence" value="ECO:0007669"/>
    <property type="project" value="TreeGrafter"/>
</dbReference>
<dbReference type="PANTHER" id="PTHR11006:SF89">
    <property type="entry name" value="PROTEIN ARGININE N-METHYLTRANSFERASE 3-RELATED"/>
    <property type="match status" value="1"/>
</dbReference>
<keyword evidence="5" id="KW-1185">Reference proteome</keyword>
<keyword evidence="2" id="KW-0489">Methyltransferase</keyword>
<evidence type="ECO:0000259" key="3">
    <source>
        <dbReference type="Pfam" id="PF13649"/>
    </source>
</evidence>
<dbReference type="GO" id="GO:0016274">
    <property type="term" value="F:protein-arginine N-methyltransferase activity"/>
    <property type="evidence" value="ECO:0007669"/>
    <property type="project" value="InterPro"/>
</dbReference>
<dbReference type="PANTHER" id="PTHR11006">
    <property type="entry name" value="PROTEIN ARGININE N-METHYLTRANSFERASE"/>
    <property type="match status" value="1"/>
</dbReference>
<feature type="domain" description="Methyltransferase" evidence="3">
    <location>
        <begin position="20"/>
        <end position="121"/>
    </location>
</feature>
<name>A0AAD9IJT0_PROWI</name>
<dbReference type="InterPro" id="IPR025799">
    <property type="entry name" value="Arg_MeTrfase"/>
</dbReference>
<keyword evidence="2" id="KW-0808">Transferase</keyword>
<proteinExistence type="predicted"/>
<dbReference type="AlphaFoldDB" id="A0AAD9IJT0"/>
<dbReference type="CDD" id="cd02440">
    <property type="entry name" value="AdoMet_MTases"/>
    <property type="match status" value="1"/>
</dbReference>
<dbReference type="Proteomes" id="UP001255856">
    <property type="component" value="Unassembled WGS sequence"/>
</dbReference>
<dbReference type="EMBL" id="JASFZW010000002">
    <property type="protein sequence ID" value="KAK2079613.1"/>
    <property type="molecule type" value="Genomic_DNA"/>
</dbReference>
<dbReference type="InterPro" id="IPR029063">
    <property type="entry name" value="SAM-dependent_MTases_sf"/>
</dbReference>
<dbReference type="GO" id="GO:0005634">
    <property type="term" value="C:nucleus"/>
    <property type="evidence" value="ECO:0007669"/>
    <property type="project" value="TreeGrafter"/>
</dbReference>